<proteinExistence type="predicted"/>
<accession>A0A916XPR0</accession>
<evidence type="ECO:0000313" key="2">
    <source>
        <dbReference type="Proteomes" id="UP000637002"/>
    </source>
</evidence>
<evidence type="ECO:0000313" key="1">
    <source>
        <dbReference type="EMBL" id="GGC90261.1"/>
    </source>
</evidence>
<organism evidence="1 2">
    <name type="scientific">Chelatococcus reniformis</name>
    <dbReference type="NCBI Taxonomy" id="1494448"/>
    <lineage>
        <taxon>Bacteria</taxon>
        <taxon>Pseudomonadati</taxon>
        <taxon>Pseudomonadota</taxon>
        <taxon>Alphaproteobacteria</taxon>
        <taxon>Hyphomicrobiales</taxon>
        <taxon>Chelatococcaceae</taxon>
        <taxon>Chelatococcus</taxon>
    </lineage>
</organism>
<sequence length="164" mass="17833">MTDARLVTIITPEAVTLDLLLTAAGELDTTQELATAVTVALGTDRLASPDDELPGLDDNDRRGWWGDVDAETIHDGWPIGSRLWLLARTAIRGVAARQGSTLAKAEAYAREALRPFVDRRIASKVDVVAERVGTDRIDIVATLHRGPLPAIQLRYADLWNGIQA</sequence>
<reference evidence="1" key="2">
    <citation type="submission" date="2020-09" db="EMBL/GenBank/DDBJ databases">
        <authorList>
            <person name="Sun Q."/>
            <person name="Zhou Y."/>
        </authorList>
    </citation>
    <scope>NUCLEOTIDE SEQUENCE</scope>
    <source>
        <strain evidence="1">CGMCC 1.12919</strain>
    </source>
</reference>
<dbReference type="Pfam" id="PF07409">
    <property type="entry name" value="GP46"/>
    <property type="match status" value="1"/>
</dbReference>
<protein>
    <recommendedName>
        <fullName evidence="3">Mu-like prophage protein gp46</fullName>
    </recommendedName>
</protein>
<dbReference type="InterPro" id="IPR010877">
    <property type="entry name" value="Phage_Mu_Gp46"/>
</dbReference>
<gene>
    <name evidence="1" type="ORF">GCM10010994_55120</name>
</gene>
<evidence type="ECO:0008006" key="3">
    <source>
        <dbReference type="Google" id="ProtNLM"/>
    </source>
</evidence>
<dbReference type="Proteomes" id="UP000637002">
    <property type="component" value="Unassembled WGS sequence"/>
</dbReference>
<reference evidence="1" key="1">
    <citation type="journal article" date="2014" name="Int. J. Syst. Evol. Microbiol.">
        <title>Complete genome sequence of Corynebacterium casei LMG S-19264T (=DSM 44701T), isolated from a smear-ripened cheese.</title>
        <authorList>
            <consortium name="US DOE Joint Genome Institute (JGI-PGF)"/>
            <person name="Walter F."/>
            <person name="Albersmeier A."/>
            <person name="Kalinowski J."/>
            <person name="Ruckert C."/>
        </authorList>
    </citation>
    <scope>NUCLEOTIDE SEQUENCE</scope>
    <source>
        <strain evidence="1">CGMCC 1.12919</strain>
    </source>
</reference>
<dbReference type="AlphaFoldDB" id="A0A916XPR0"/>
<dbReference type="RefSeq" id="WP_188612380.1">
    <property type="nucleotide sequence ID" value="NZ_BMGG01000011.1"/>
</dbReference>
<dbReference type="EMBL" id="BMGG01000011">
    <property type="protein sequence ID" value="GGC90261.1"/>
    <property type="molecule type" value="Genomic_DNA"/>
</dbReference>
<name>A0A916XPR0_9HYPH</name>
<comment type="caution">
    <text evidence="1">The sequence shown here is derived from an EMBL/GenBank/DDBJ whole genome shotgun (WGS) entry which is preliminary data.</text>
</comment>
<keyword evidence="2" id="KW-1185">Reference proteome</keyword>